<protein>
    <recommendedName>
        <fullName evidence="13">Ig-like domain-containing protein</fullName>
    </recommendedName>
</protein>
<keyword evidence="4 12" id="KW-0732">Signal</keyword>
<keyword evidence="3" id="KW-0812">Transmembrane</keyword>
<keyword evidence="5" id="KW-0391">Immunity</keyword>
<dbReference type="Ensembl" id="ENSPMRT00000003098.1">
    <property type="protein sequence ID" value="ENSPMRP00000002892.1"/>
    <property type="gene ID" value="ENSPMRG00000002082.1"/>
</dbReference>
<keyword evidence="7" id="KW-0472">Membrane</keyword>
<dbReference type="InterPro" id="IPR011162">
    <property type="entry name" value="MHC_I/II-like_Ag-recog"/>
</dbReference>
<feature type="region of interest" description="Disordered" evidence="11">
    <location>
        <begin position="304"/>
        <end position="334"/>
    </location>
</feature>
<comment type="similarity">
    <text evidence="10">Belongs to the MHC class I family.</text>
</comment>
<dbReference type="GO" id="GO:0005615">
    <property type="term" value="C:extracellular space"/>
    <property type="evidence" value="ECO:0007669"/>
    <property type="project" value="TreeGrafter"/>
</dbReference>
<organism evidence="14 15">
    <name type="scientific">Podarcis muralis</name>
    <name type="common">Wall lizard</name>
    <name type="synonym">Lacerta muralis</name>
    <dbReference type="NCBI Taxonomy" id="64176"/>
    <lineage>
        <taxon>Eukaryota</taxon>
        <taxon>Metazoa</taxon>
        <taxon>Chordata</taxon>
        <taxon>Craniata</taxon>
        <taxon>Vertebrata</taxon>
        <taxon>Euteleostomi</taxon>
        <taxon>Lepidosauria</taxon>
        <taxon>Squamata</taxon>
        <taxon>Bifurcata</taxon>
        <taxon>Unidentata</taxon>
        <taxon>Episquamata</taxon>
        <taxon>Laterata</taxon>
        <taxon>Lacertibaenia</taxon>
        <taxon>Lacertidae</taxon>
        <taxon>Podarcis</taxon>
    </lineage>
</organism>
<evidence type="ECO:0000256" key="3">
    <source>
        <dbReference type="ARBA" id="ARBA00022692"/>
    </source>
</evidence>
<dbReference type="PRINTS" id="PR01638">
    <property type="entry name" value="MHCCLASSI"/>
</dbReference>
<dbReference type="PANTHER" id="PTHR16675:SF242">
    <property type="entry name" value="MAJOR HISTOCOMPATIBILITY COMPLEX CLASS I-RELATED GENE PROTEIN"/>
    <property type="match status" value="1"/>
</dbReference>
<dbReference type="Pfam" id="PF07654">
    <property type="entry name" value="C1-set"/>
    <property type="match status" value="1"/>
</dbReference>
<dbReference type="SUPFAM" id="SSF48726">
    <property type="entry name" value="Immunoglobulin"/>
    <property type="match status" value="1"/>
</dbReference>
<dbReference type="FunFam" id="3.30.500.10:FF:000001">
    <property type="entry name" value="H-2 class I histocompatibility antigen, alpha chain"/>
    <property type="match status" value="1"/>
</dbReference>
<evidence type="ECO:0000313" key="14">
    <source>
        <dbReference type="Ensembl" id="ENSPMRP00000002892.1"/>
    </source>
</evidence>
<keyword evidence="8" id="KW-1015">Disulfide bond</keyword>
<evidence type="ECO:0000256" key="4">
    <source>
        <dbReference type="ARBA" id="ARBA00022729"/>
    </source>
</evidence>
<sequence>MGLRRWPVGLLLLPLLLGSASFLLGGCAGSSSHSLHYFYTRVSEPGQGLPQFTAQGSINDHIFIQYDSDRKRALPQAPWVQKVGQDYPHYWDNMTQIFRDAEEVFRVILESVQRDHKQSTGLHTWQVRYGCELSQEGHQGAYEQEAYDGMLYPDLDLESLSWMAVERGAQVSQTGNQTVSVMAYMGKEDCIAWLQRYLDYGKEALLRTEAPVVKVTRKADYDGLETLVCQIYGFYPKEIDANWVKDGEVWQEGTLRGLVAPNSDGTYYLFLSVKIDSEERERFRCRVEHDSLEKPLDVAWEEPEKRKDGYRAASGDPGEGGVIPCVDLEDAEQS</sequence>
<evidence type="ECO:0000256" key="9">
    <source>
        <dbReference type="ARBA" id="ARBA00023180"/>
    </source>
</evidence>
<dbReference type="GO" id="GO:0006955">
    <property type="term" value="P:immune response"/>
    <property type="evidence" value="ECO:0007669"/>
    <property type="project" value="TreeGrafter"/>
</dbReference>
<dbReference type="InterPro" id="IPR003597">
    <property type="entry name" value="Ig_C1-set"/>
</dbReference>
<evidence type="ECO:0000256" key="5">
    <source>
        <dbReference type="ARBA" id="ARBA00022859"/>
    </source>
</evidence>
<dbReference type="PROSITE" id="PS50835">
    <property type="entry name" value="IG_LIKE"/>
    <property type="match status" value="1"/>
</dbReference>
<dbReference type="InterPro" id="IPR011161">
    <property type="entry name" value="MHC_I-like_Ag-recog"/>
</dbReference>
<dbReference type="Proteomes" id="UP000472272">
    <property type="component" value="Chromosome 2"/>
</dbReference>
<dbReference type="InterPro" id="IPR001039">
    <property type="entry name" value="MHC_I_a_a1/a2"/>
</dbReference>
<dbReference type="InterPro" id="IPR003006">
    <property type="entry name" value="Ig/MHC_CS"/>
</dbReference>
<evidence type="ECO:0000256" key="2">
    <source>
        <dbReference type="ARBA" id="ARBA00022451"/>
    </source>
</evidence>
<reference evidence="14 15" key="1">
    <citation type="journal article" date="2019" name="Proc. Natl. Acad. Sci. U.S.A.">
        <title>Regulatory changes in pterin and carotenoid genes underlie balanced color polymorphisms in the wall lizard.</title>
        <authorList>
            <person name="Andrade P."/>
            <person name="Pinho C."/>
            <person name="Perez I de Lanuza G."/>
            <person name="Afonso S."/>
            <person name="Brejcha J."/>
            <person name="Rubin C.J."/>
            <person name="Wallerman O."/>
            <person name="Pereira P."/>
            <person name="Sabatino S.J."/>
            <person name="Bellati A."/>
            <person name="Pellitteri-Rosa D."/>
            <person name="Bosakova Z."/>
            <person name="Bunikis I."/>
            <person name="Carretero M.A."/>
            <person name="Feiner N."/>
            <person name="Marsik P."/>
            <person name="Pauperio F."/>
            <person name="Salvi D."/>
            <person name="Soler L."/>
            <person name="While G.M."/>
            <person name="Uller T."/>
            <person name="Font E."/>
            <person name="Andersson L."/>
            <person name="Carneiro M."/>
        </authorList>
    </citation>
    <scope>NUCLEOTIDE SEQUENCE</scope>
</reference>
<dbReference type="Pfam" id="PF00129">
    <property type="entry name" value="MHC_I"/>
    <property type="match status" value="1"/>
</dbReference>
<dbReference type="GO" id="GO:0042612">
    <property type="term" value="C:MHC class I protein complex"/>
    <property type="evidence" value="ECO:0007669"/>
    <property type="project" value="UniProtKB-KW"/>
</dbReference>
<dbReference type="InterPro" id="IPR050208">
    <property type="entry name" value="MHC_class-I_related"/>
</dbReference>
<reference evidence="14" key="2">
    <citation type="submission" date="2025-08" db="UniProtKB">
        <authorList>
            <consortium name="Ensembl"/>
        </authorList>
    </citation>
    <scope>IDENTIFICATION</scope>
</reference>
<dbReference type="Gene3D" id="3.30.500.10">
    <property type="entry name" value="MHC class I-like antigen recognition-like"/>
    <property type="match status" value="1"/>
</dbReference>
<evidence type="ECO:0000259" key="13">
    <source>
        <dbReference type="PROSITE" id="PS50835"/>
    </source>
</evidence>
<feature type="domain" description="Ig-like" evidence="13">
    <location>
        <begin position="211"/>
        <end position="297"/>
    </location>
</feature>
<keyword evidence="2" id="KW-0490">MHC I</keyword>
<dbReference type="InterPro" id="IPR007110">
    <property type="entry name" value="Ig-like_dom"/>
</dbReference>
<dbReference type="PROSITE" id="PS00290">
    <property type="entry name" value="IG_MHC"/>
    <property type="match status" value="1"/>
</dbReference>
<comment type="subcellular location">
    <subcellularLocation>
        <location evidence="1">Membrane</location>
        <topology evidence="1">Single-pass type I membrane protein</topology>
    </subcellularLocation>
</comment>
<dbReference type="InterPro" id="IPR036179">
    <property type="entry name" value="Ig-like_dom_sf"/>
</dbReference>
<keyword evidence="6" id="KW-1133">Transmembrane helix</keyword>
<dbReference type="GeneTree" id="ENSGT01150000286962"/>
<dbReference type="GO" id="GO:0009897">
    <property type="term" value="C:external side of plasma membrane"/>
    <property type="evidence" value="ECO:0007669"/>
    <property type="project" value="TreeGrafter"/>
</dbReference>
<feature type="chain" id="PRO_5025388811" description="Ig-like domain-containing protein" evidence="12">
    <location>
        <begin position="22"/>
        <end position="334"/>
    </location>
</feature>
<evidence type="ECO:0000256" key="8">
    <source>
        <dbReference type="ARBA" id="ARBA00023157"/>
    </source>
</evidence>
<dbReference type="PANTHER" id="PTHR16675">
    <property type="entry name" value="MHC CLASS I-RELATED"/>
    <property type="match status" value="1"/>
</dbReference>
<dbReference type="AlphaFoldDB" id="A0A670HUX4"/>
<dbReference type="PROSITE" id="PS51257">
    <property type="entry name" value="PROKAR_LIPOPROTEIN"/>
    <property type="match status" value="1"/>
</dbReference>
<reference evidence="14" key="3">
    <citation type="submission" date="2025-09" db="UniProtKB">
        <authorList>
            <consortium name="Ensembl"/>
        </authorList>
    </citation>
    <scope>IDENTIFICATION</scope>
</reference>
<evidence type="ECO:0000256" key="1">
    <source>
        <dbReference type="ARBA" id="ARBA00004479"/>
    </source>
</evidence>
<dbReference type="GO" id="GO:0002474">
    <property type="term" value="P:antigen processing and presentation of peptide antigen via MHC class I"/>
    <property type="evidence" value="ECO:0007669"/>
    <property type="project" value="UniProtKB-KW"/>
</dbReference>
<evidence type="ECO:0000256" key="10">
    <source>
        <dbReference type="RuleBase" id="RU004439"/>
    </source>
</evidence>
<accession>A0A670HUX4</accession>
<evidence type="ECO:0000256" key="7">
    <source>
        <dbReference type="ARBA" id="ARBA00023136"/>
    </source>
</evidence>
<feature type="signal peptide" evidence="12">
    <location>
        <begin position="1"/>
        <end position="21"/>
    </location>
</feature>
<dbReference type="FunFam" id="2.60.40.10:FF:000204">
    <property type="entry name" value="Major histocompatibility complex, class I-related protein"/>
    <property type="match status" value="1"/>
</dbReference>
<evidence type="ECO:0000256" key="6">
    <source>
        <dbReference type="ARBA" id="ARBA00022989"/>
    </source>
</evidence>
<name>A0A670HUX4_PODMU</name>
<proteinExistence type="inferred from homology"/>
<keyword evidence="9" id="KW-0325">Glycoprotein</keyword>
<evidence type="ECO:0000313" key="15">
    <source>
        <dbReference type="Proteomes" id="UP000472272"/>
    </source>
</evidence>
<keyword evidence="15" id="KW-1185">Reference proteome</keyword>
<dbReference type="InterPro" id="IPR037055">
    <property type="entry name" value="MHC_I-like_Ag-recog_sf"/>
</dbReference>
<dbReference type="SMART" id="SM00407">
    <property type="entry name" value="IGc1"/>
    <property type="match status" value="1"/>
</dbReference>
<dbReference type="Gene3D" id="2.60.40.10">
    <property type="entry name" value="Immunoglobulins"/>
    <property type="match status" value="1"/>
</dbReference>
<evidence type="ECO:0000256" key="11">
    <source>
        <dbReference type="SAM" id="MobiDB-lite"/>
    </source>
</evidence>
<dbReference type="CDD" id="cd07698">
    <property type="entry name" value="IgC1_MHC_I_alpha3"/>
    <property type="match status" value="1"/>
</dbReference>
<dbReference type="InterPro" id="IPR013783">
    <property type="entry name" value="Ig-like_fold"/>
</dbReference>
<evidence type="ECO:0000256" key="12">
    <source>
        <dbReference type="SAM" id="SignalP"/>
    </source>
</evidence>
<dbReference type="SUPFAM" id="SSF54452">
    <property type="entry name" value="MHC antigen-recognition domain"/>
    <property type="match status" value="1"/>
</dbReference>